<dbReference type="PROSITE" id="PS51186">
    <property type="entry name" value="GNAT"/>
    <property type="match status" value="1"/>
</dbReference>
<dbReference type="InterPro" id="IPR016181">
    <property type="entry name" value="Acyl_CoA_acyltransferase"/>
</dbReference>
<feature type="domain" description="N-acetyltransferase" evidence="1">
    <location>
        <begin position="2"/>
        <end position="150"/>
    </location>
</feature>
<name>A0A7X6MX31_9STRE</name>
<evidence type="ECO:0000313" key="2">
    <source>
        <dbReference type="EMBL" id="NKZ19965.1"/>
    </source>
</evidence>
<keyword evidence="2" id="KW-0808">Transferase</keyword>
<sequence length="150" mass="17378">MIDLKPVDETSFYQVLQLKVHEEQRHWVADNATSLAECWLYRDNGDVFPYAVWVGDEVVGFVLLDIDEEENQYMIWRLMIDQAHQGKGYGRAAVEAVIALATADPVCDHVRADYVKDNDKMAHLLTDLGFEVFNQDEREIFTKLDLLNRE</sequence>
<dbReference type="CDD" id="cd04301">
    <property type="entry name" value="NAT_SF"/>
    <property type="match status" value="1"/>
</dbReference>
<organism evidence="2 3">
    <name type="scientific">Streptococcus ovuberis</name>
    <dbReference type="NCBI Taxonomy" id="1936207"/>
    <lineage>
        <taxon>Bacteria</taxon>
        <taxon>Bacillati</taxon>
        <taxon>Bacillota</taxon>
        <taxon>Bacilli</taxon>
        <taxon>Lactobacillales</taxon>
        <taxon>Streptococcaceae</taxon>
        <taxon>Streptococcus</taxon>
    </lineage>
</organism>
<accession>A0A7X6MX31</accession>
<evidence type="ECO:0000259" key="1">
    <source>
        <dbReference type="PROSITE" id="PS51186"/>
    </source>
</evidence>
<dbReference type="Gene3D" id="3.40.630.30">
    <property type="match status" value="1"/>
</dbReference>
<dbReference type="EMBL" id="JAAXPR010000004">
    <property type="protein sequence ID" value="NKZ19965.1"/>
    <property type="molecule type" value="Genomic_DNA"/>
</dbReference>
<dbReference type="Proteomes" id="UP000522720">
    <property type="component" value="Unassembled WGS sequence"/>
</dbReference>
<dbReference type="SUPFAM" id="SSF55729">
    <property type="entry name" value="Acyl-CoA N-acyltransferases (Nat)"/>
    <property type="match status" value="1"/>
</dbReference>
<dbReference type="RefSeq" id="WP_168548719.1">
    <property type="nucleotide sequence ID" value="NZ_JAAXPR010000004.1"/>
</dbReference>
<reference evidence="2 3" key="1">
    <citation type="submission" date="2020-04" db="EMBL/GenBank/DDBJ databases">
        <title>MicrobeNet Type strains.</title>
        <authorList>
            <person name="Nicholson A.C."/>
        </authorList>
    </citation>
    <scope>NUCLEOTIDE SEQUENCE [LARGE SCALE GENOMIC DNA]</scope>
    <source>
        <strain evidence="2 3">CCUG 69612</strain>
    </source>
</reference>
<keyword evidence="3" id="KW-1185">Reference proteome</keyword>
<proteinExistence type="predicted"/>
<dbReference type="AlphaFoldDB" id="A0A7X6MX31"/>
<evidence type="ECO:0000313" key="3">
    <source>
        <dbReference type="Proteomes" id="UP000522720"/>
    </source>
</evidence>
<dbReference type="Pfam" id="PF00583">
    <property type="entry name" value="Acetyltransf_1"/>
    <property type="match status" value="1"/>
</dbReference>
<comment type="caution">
    <text evidence="2">The sequence shown here is derived from an EMBL/GenBank/DDBJ whole genome shotgun (WGS) entry which is preliminary data.</text>
</comment>
<protein>
    <submittedName>
        <fullName evidence="2">GNAT family N-acetyltransferase</fullName>
    </submittedName>
</protein>
<dbReference type="InterPro" id="IPR000182">
    <property type="entry name" value="GNAT_dom"/>
</dbReference>
<gene>
    <name evidence="2" type="ORF">HF992_03735</name>
</gene>
<dbReference type="GO" id="GO:0016747">
    <property type="term" value="F:acyltransferase activity, transferring groups other than amino-acyl groups"/>
    <property type="evidence" value="ECO:0007669"/>
    <property type="project" value="InterPro"/>
</dbReference>